<evidence type="ECO:0000313" key="2">
    <source>
        <dbReference type="EMBL" id="MFC7606567.1"/>
    </source>
</evidence>
<accession>A0ABW2TDE0</accession>
<reference evidence="3" key="1">
    <citation type="journal article" date="2019" name="Int. J. Syst. Evol. Microbiol.">
        <title>The Global Catalogue of Microorganisms (GCM) 10K type strain sequencing project: providing services to taxonomists for standard genome sequencing and annotation.</title>
        <authorList>
            <consortium name="The Broad Institute Genomics Platform"/>
            <consortium name="The Broad Institute Genome Sequencing Center for Infectious Disease"/>
            <person name="Wu L."/>
            <person name="Ma J."/>
        </authorList>
    </citation>
    <scope>NUCLEOTIDE SEQUENCE [LARGE SCALE GENOMIC DNA]</scope>
    <source>
        <strain evidence="3">JCM 10083</strain>
    </source>
</reference>
<organism evidence="2 3">
    <name type="scientific">Streptosporangium amethystogenes subsp. fukuiense</name>
    <dbReference type="NCBI Taxonomy" id="698418"/>
    <lineage>
        <taxon>Bacteria</taxon>
        <taxon>Bacillati</taxon>
        <taxon>Actinomycetota</taxon>
        <taxon>Actinomycetes</taxon>
        <taxon>Streptosporangiales</taxon>
        <taxon>Streptosporangiaceae</taxon>
        <taxon>Streptosporangium</taxon>
    </lineage>
</organism>
<dbReference type="InterPro" id="IPR011991">
    <property type="entry name" value="ArsR-like_HTH"/>
</dbReference>
<dbReference type="InterPro" id="IPR036390">
    <property type="entry name" value="WH_DNA-bd_sf"/>
</dbReference>
<dbReference type="EMBL" id="JBHTEE010000001">
    <property type="protein sequence ID" value="MFC7606567.1"/>
    <property type="molecule type" value="Genomic_DNA"/>
</dbReference>
<dbReference type="Pfam" id="PF09339">
    <property type="entry name" value="HTH_IclR"/>
    <property type="match status" value="1"/>
</dbReference>
<sequence>MAPATGRRGLILTMLRESTSPLGIGDIAARLDVHPNTVRFHLDALAETGQVERVHVAPTGPGRPPLVFRARPGMDLGGPRNYRLLAEILVGDLAADPDPAARATEAGRAWGGFLVDRPAALSREEAVRELVRLLDDLGFAPEERPAGDPRQIGLRHCPFVELVETQAAVICPLHLGLMRGAMAALGAQVTVDRLVPFAEPDLCLAHLTTAGGTR</sequence>
<dbReference type="InterPro" id="IPR005471">
    <property type="entry name" value="Tscrpt_reg_IclR_N"/>
</dbReference>
<dbReference type="InterPro" id="IPR036388">
    <property type="entry name" value="WH-like_DNA-bd_sf"/>
</dbReference>
<feature type="domain" description="HTH iclR-type" evidence="1">
    <location>
        <begin position="11"/>
        <end position="54"/>
    </location>
</feature>
<name>A0ABW2TDE0_9ACTN</name>
<dbReference type="RefSeq" id="WP_343963051.1">
    <property type="nucleotide sequence ID" value="NZ_BAAAGK010000013.1"/>
</dbReference>
<proteinExistence type="predicted"/>
<dbReference type="Proteomes" id="UP001596514">
    <property type="component" value="Unassembled WGS sequence"/>
</dbReference>
<evidence type="ECO:0000259" key="1">
    <source>
        <dbReference type="Pfam" id="PF09339"/>
    </source>
</evidence>
<keyword evidence="3" id="KW-1185">Reference proteome</keyword>
<evidence type="ECO:0000313" key="3">
    <source>
        <dbReference type="Proteomes" id="UP001596514"/>
    </source>
</evidence>
<dbReference type="SUPFAM" id="SSF46785">
    <property type="entry name" value="Winged helix' DNA-binding domain"/>
    <property type="match status" value="1"/>
</dbReference>
<dbReference type="CDD" id="cd00090">
    <property type="entry name" value="HTH_ARSR"/>
    <property type="match status" value="1"/>
</dbReference>
<protein>
    <submittedName>
        <fullName evidence="2">Helix-turn-helix transcriptional regulator</fullName>
    </submittedName>
</protein>
<dbReference type="Gene3D" id="1.10.10.10">
    <property type="entry name" value="Winged helix-like DNA-binding domain superfamily/Winged helix DNA-binding domain"/>
    <property type="match status" value="1"/>
</dbReference>
<gene>
    <name evidence="2" type="ORF">ACFQVD_41375</name>
</gene>
<comment type="caution">
    <text evidence="2">The sequence shown here is derived from an EMBL/GenBank/DDBJ whole genome shotgun (WGS) entry which is preliminary data.</text>
</comment>